<accession>A0AAV4DJR9</accession>
<dbReference type="AlphaFoldDB" id="A0AAV4DJR9"/>
<evidence type="ECO:0000313" key="2">
    <source>
        <dbReference type="EMBL" id="GFO44279.1"/>
    </source>
</evidence>
<evidence type="ECO:0000313" key="3">
    <source>
        <dbReference type="Proteomes" id="UP000735302"/>
    </source>
</evidence>
<proteinExistence type="predicted"/>
<dbReference type="Proteomes" id="UP000735302">
    <property type="component" value="Unassembled WGS sequence"/>
</dbReference>
<gene>
    <name evidence="2" type="ORF">PoB_007078400</name>
</gene>
<protein>
    <submittedName>
        <fullName evidence="2">Uncharacterized protein</fullName>
    </submittedName>
</protein>
<sequence length="112" mass="11708">MAPDLAVTVIRSTGRATQFTHNMSCIILLISSSGLPLTTDHWPLAEGGGFPWCKEVGCPPRSDLRLSGPPSGQGACGRALTRNRKAPADLRADSLSPVPRSPQSKVDTGATA</sequence>
<dbReference type="EMBL" id="BLXT01007949">
    <property type="protein sequence ID" value="GFO44279.1"/>
    <property type="molecule type" value="Genomic_DNA"/>
</dbReference>
<reference evidence="2 3" key="1">
    <citation type="journal article" date="2021" name="Elife">
        <title>Chloroplast acquisition without the gene transfer in kleptoplastic sea slugs, Plakobranchus ocellatus.</title>
        <authorList>
            <person name="Maeda T."/>
            <person name="Takahashi S."/>
            <person name="Yoshida T."/>
            <person name="Shimamura S."/>
            <person name="Takaki Y."/>
            <person name="Nagai Y."/>
            <person name="Toyoda A."/>
            <person name="Suzuki Y."/>
            <person name="Arimoto A."/>
            <person name="Ishii H."/>
            <person name="Satoh N."/>
            <person name="Nishiyama T."/>
            <person name="Hasebe M."/>
            <person name="Maruyama T."/>
            <person name="Minagawa J."/>
            <person name="Obokata J."/>
            <person name="Shigenobu S."/>
        </authorList>
    </citation>
    <scope>NUCLEOTIDE SEQUENCE [LARGE SCALE GENOMIC DNA]</scope>
</reference>
<comment type="caution">
    <text evidence="2">The sequence shown here is derived from an EMBL/GenBank/DDBJ whole genome shotgun (WGS) entry which is preliminary data.</text>
</comment>
<keyword evidence="3" id="KW-1185">Reference proteome</keyword>
<organism evidence="2 3">
    <name type="scientific">Plakobranchus ocellatus</name>
    <dbReference type="NCBI Taxonomy" id="259542"/>
    <lineage>
        <taxon>Eukaryota</taxon>
        <taxon>Metazoa</taxon>
        <taxon>Spiralia</taxon>
        <taxon>Lophotrochozoa</taxon>
        <taxon>Mollusca</taxon>
        <taxon>Gastropoda</taxon>
        <taxon>Heterobranchia</taxon>
        <taxon>Euthyneura</taxon>
        <taxon>Panpulmonata</taxon>
        <taxon>Sacoglossa</taxon>
        <taxon>Placobranchoidea</taxon>
        <taxon>Plakobranchidae</taxon>
        <taxon>Plakobranchus</taxon>
    </lineage>
</organism>
<feature type="compositionally biased region" description="Polar residues" evidence="1">
    <location>
        <begin position="101"/>
        <end position="112"/>
    </location>
</feature>
<evidence type="ECO:0000256" key="1">
    <source>
        <dbReference type="SAM" id="MobiDB-lite"/>
    </source>
</evidence>
<name>A0AAV4DJR9_9GAST</name>
<feature type="region of interest" description="Disordered" evidence="1">
    <location>
        <begin position="62"/>
        <end position="112"/>
    </location>
</feature>